<protein>
    <submittedName>
        <fullName evidence="1">Uncharacterized protein</fullName>
    </submittedName>
</protein>
<dbReference type="EMBL" id="CAADRP010000191">
    <property type="protein sequence ID" value="VFU24689.1"/>
    <property type="molecule type" value="Genomic_DNA"/>
</dbReference>
<accession>A0A6N2KEX0</accession>
<reference evidence="1" key="1">
    <citation type="submission" date="2019-03" db="EMBL/GenBank/DDBJ databases">
        <authorList>
            <person name="Mank J."/>
            <person name="Almeida P."/>
        </authorList>
    </citation>
    <scope>NUCLEOTIDE SEQUENCE</scope>
    <source>
        <strain evidence="1">78183</strain>
    </source>
</reference>
<organism evidence="1">
    <name type="scientific">Salix viminalis</name>
    <name type="common">Common osier</name>
    <name type="synonym">Basket willow</name>
    <dbReference type="NCBI Taxonomy" id="40686"/>
    <lineage>
        <taxon>Eukaryota</taxon>
        <taxon>Viridiplantae</taxon>
        <taxon>Streptophyta</taxon>
        <taxon>Embryophyta</taxon>
        <taxon>Tracheophyta</taxon>
        <taxon>Spermatophyta</taxon>
        <taxon>Magnoliopsida</taxon>
        <taxon>eudicotyledons</taxon>
        <taxon>Gunneridae</taxon>
        <taxon>Pentapetalae</taxon>
        <taxon>rosids</taxon>
        <taxon>fabids</taxon>
        <taxon>Malpighiales</taxon>
        <taxon>Salicaceae</taxon>
        <taxon>Saliceae</taxon>
        <taxon>Salix</taxon>
    </lineage>
</organism>
<dbReference type="AlphaFoldDB" id="A0A6N2KEX0"/>
<proteinExistence type="predicted"/>
<sequence length="178" mass="19798">MKSYSAINVLGKPSHFFMEKNVEVSNLLETEPPGLPGTVKWRLDEGDNRRTYHCHHVEEAKVVVSELVVYAVAIAAKGRHWCLVVGVAEANEGDEREGRLLRDLLLLLGSTVVRGCCHDGLCKFARSPSVFLLPFFSPPLCSASVPVRPFSTVNSSIYRLNVQIAGMKLMSKIWCAQW</sequence>
<gene>
    <name evidence="1" type="ORF">SVIM_LOCUS49011</name>
</gene>
<evidence type="ECO:0000313" key="1">
    <source>
        <dbReference type="EMBL" id="VFU24689.1"/>
    </source>
</evidence>
<name>A0A6N2KEX0_SALVM</name>